<accession>A0A0A9G857</accession>
<evidence type="ECO:0000313" key="2">
    <source>
        <dbReference type="EMBL" id="JAE16893.1"/>
    </source>
</evidence>
<feature type="signal peptide" evidence="1">
    <location>
        <begin position="1"/>
        <end position="22"/>
    </location>
</feature>
<name>A0A0A9G857_ARUDO</name>
<reference evidence="2" key="2">
    <citation type="journal article" date="2015" name="Data Brief">
        <title>Shoot transcriptome of the giant reed, Arundo donax.</title>
        <authorList>
            <person name="Barrero R.A."/>
            <person name="Guerrero F.D."/>
            <person name="Moolhuijzen P."/>
            <person name="Goolsby J.A."/>
            <person name="Tidwell J."/>
            <person name="Bellgard S.E."/>
            <person name="Bellgard M.I."/>
        </authorList>
    </citation>
    <scope>NUCLEOTIDE SEQUENCE</scope>
    <source>
        <tissue evidence="2">Shoot tissue taken approximately 20 cm above the soil surface</tissue>
    </source>
</reference>
<organism evidence="2">
    <name type="scientific">Arundo donax</name>
    <name type="common">Giant reed</name>
    <name type="synonym">Donax arundinaceus</name>
    <dbReference type="NCBI Taxonomy" id="35708"/>
    <lineage>
        <taxon>Eukaryota</taxon>
        <taxon>Viridiplantae</taxon>
        <taxon>Streptophyta</taxon>
        <taxon>Embryophyta</taxon>
        <taxon>Tracheophyta</taxon>
        <taxon>Spermatophyta</taxon>
        <taxon>Magnoliopsida</taxon>
        <taxon>Liliopsida</taxon>
        <taxon>Poales</taxon>
        <taxon>Poaceae</taxon>
        <taxon>PACMAD clade</taxon>
        <taxon>Arundinoideae</taxon>
        <taxon>Arundineae</taxon>
        <taxon>Arundo</taxon>
    </lineage>
</organism>
<protein>
    <submittedName>
        <fullName evidence="2">Uncharacterized protein</fullName>
    </submittedName>
</protein>
<feature type="chain" id="PRO_5002064960" evidence="1">
    <location>
        <begin position="23"/>
        <end position="49"/>
    </location>
</feature>
<keyword evidence="1" id="KW-0732">Signal</keyword>
<dbReference type="EMBL" id="GBRH01181003">
    <property type="protein sequence ID" value="JAE16893.1"/>
    <property type="molecule type" value="Transcribed_RNA"/>
</dbReference>
<evidence type="ECO:0000256" key="1">
    <source>
        <dbReference type="SAM" id="SignalP"/>
    </source>
</evidence>
<dbReference type="AlphaFoldDB" id="A0A0A9G857"/>
<sequence length="49" mass="5256">MLLTTCMVVNFASISCCGTTSSKIDRECVVLRTLKTGISCKGVQMVDLV</sequence>
<reference evidence="2" key="1">
    <citation type="submission" date="2014-09" db="EMBL/GenBank/DDBJ databases">
        <authorList>
            <person name="Magalhaes I.L.F."/>
            <person name="Oliveira U."/>
            <person name="Santos F.R."/>
            <person name="Vidigal T.H.D.A."/>
            <person name="Brescovit A.D."/>
            <person name="Santos A.J."/>
        </authorList>
    </citation>
    <scope>NUCLEOTIDE SEQUENCE</scope>
    <source>
        <tissue evidence="2">Shoot tissue taken approximately 20 cm above the soil surface</tissue>
    </source>
</reference>
<proteinExistence type="predicted"/>